<proteinExistence type="predicted"/>
<feature type="transmembrane region" description="Helical" evidence="6">
    <location>
        <begin position="104"/>
        <end position="120"/>
    </location>
</feature>
<keyword evidence="8" id="KW-1185">Reference proteome</keyword>
<dbReference type="RefSeq" id="WP_186866218.1">
    <property type="nucleotide sequence ID" value="NZ_JACOPH010000002.1"/>
</dbReference>
<evidence type="ECO:0000256" key="4">
    <source>
        <dbReference type="ARBA" id="ARBA00022989"/>
    </source>
</evidence>
<evidence type="ECO:0000256" key="3">
    <source>
        <dbReference type="ARBA" id="ARBA00022960"/>
    </source>
</evidence>
<keyword evidence="2 6" id="KW-0812">Transmembrane</keyword>
<dbReference type="GO" id="GO:0032153">
    <property type="term" value="C:cell division site"/>
    <property type="evidence" value="ECO:0007669"/>
    <property type="project" value="TreeGrafter"/>
</dbReference>
<comment type="caution">
    <text evidence="7">The sequence shown here is derived from an EMBL/GenBank/DDBJ whole genome shotgun (WGS) entry which is preliminary data.</text>
</comment>
<dbReference type="EMBL" id="JACOPH010000002">
    <property type="protein sequence ID" value="MBC5713225.1"/>
    <property type="molecule type" value="Genomic_DNA"/>
</dbReference>
<feature type="transmembrane region" description="Helical" evidence="6">
    <location>
        <begin position="12"/>
        <end position="29"/>
    </location>
</feature>
<feature type="transmembrane region" description="Helical" evidence="6">
    <location>
        <begin position="342"/>
        <end position="362"/>
    </location>
</feature>
<sequence>MLKQYKLKNYNFRLVLYVIALTFVGILVIGSAKESVQNKQILGLFLGIIAMITVSMMDYSFLLRFSWIFYIFNILLLVLVKLMGEDAGGATRWVEIAGIRFQPSELSKIIIILFFAYFFMKHQENLNTIRVLAASFILIGIPLILIKAQPDLSTTIVTALLFVSLLFIAGLNYKIVLSVLAISIPAGLLFISLILQPDQKILDPYQYRRIMAWLEPEKYADAAYQQLNSKMAIGSGMLWGKGLNNSQITSVKNGNFISEPQTDFIFAIVGEELGFVGSVIVILLLLFIVLECIFMARKAKDLSGKLICCGMASLVGFQGFVNICVATGLMPNTGLPLPFVSYGLTSLISLFMGIGFVLNVGLQPRKYGMGDT</sequence>
<keyword evidence="4 6" id="KW-1133">Transmembrane helix</keyword>
<dbReference type="GO" id="GO:0008360">
    <property type="term" value="P:regulation of cell shape"/>
    <property type="evidence" value="ECO:0007669"/>
    <property type="project" value="UniProtKB-KW"/>
</dbReference>
<dbReference type="PANTHER" id="PTHR30474:SF1">
    <property type="entry name" value="PEPTIDOGLYCAN GLYCOSYLTRANSFERASE MRDB"/>
    <property type="match status" value="1"/>
</dbReference>
<feature type="transmembrane region" description="Helical" evidence="6">
    <location>
        <begin position="67"/>
        <end position="84"/>
    </location>
</feature>
<dbReference type="InterPro" id="IPR001182">
    <property type="entry name" value="FtsW/RodA"/>
</dbReference>
<feature type="transmembrane region" description="Helical" evidence="6">
    <location>
        <begin position="152"/>
        <end position="168"/>
    </location>
</feature>
<evidence type="ECO:0000313" key="8">
    <source>
        <dbReference type="Proteomes" id="UP000606720"/>
    </source>
</evidence>
<feature type="transmembrane region" description="Helical" evidence="6">
    <location>
        <begin position="306"/>
        <end position="330"/>
    </location>
</feature>
<evidence type="ECO:0000256" key="1">
    <source>
        <dbReference type="ARBA" id="ARBA00004141"/>
    </source>
</evidence>
<dbReference type="AlphaFoldDB" id="A0A923LLT5"/>
<dbReference type="PANTHER" id="PTHR30474">
    <property type="entry name" value="CELL CYCLE PROTEIN"/>
    <property type="match status" value="1"/>
</dbReference>
<reference evidence="7" key="1">
    <citation type="submission" date="2020-08" db="EMBL/GenBank/DDBJ databases">
        <title>Genome public.</title>
        <authorList>
            <person name="Liu C."/>
            <person name="Sun Q."/>
        </authorList>
    </citation>
    <scope>NUCLEOTIDE SEQUENCE</scope>
    <source>
        <strain evidence="7">BX1005</strain>
    </source>
</reference>
<comment type="subcellular location">
    <subcellularLocation>
        <location evidence="1">Membrane</location>
        <topology evidence="1">Multi-pass membrane protein</topology>
    </subcellularLocation>
</comment>
<dbReference type="GO" id="GO:0015648">
    <property type="term" value="F:lipid-linked peptidoglycan transporter activity"/>
    <property type="evidence" value="ECO:0007669"/>
    <property type="project" value="TreeGrafter"/>
</dbReference>
<evidence type="ECO:0000313" key="7">
    <source>
        <dbReference type="EMBL" id="MBC5713225.1"/>
    </source>
</evidence>
<dbReference type="GO" id="GO:0051301">
    <property type="term" value="P:cell division"/>
    <property type="evidence" value="ECO:0007669"/>
    <property type="project" value="InterPro"/>
</dbReference>
<gene>
    <name evidence="7" type="ORF">H8S17_03205</name>
</gene>
<keyword evidence="3" id="KW-0133">Cell shape</keyword>
<evidence type="ECO:0000256" key="2">
    <source>
        <dbReference type="ARBA" id="ARBA00022692"/>
    </source>
</evidence>
<evidence type="ECO:0000256" key="6">
    <source>
        <dbReference type="SAM" id="Phobius"/>
    </source>
</evidence>
<dbReference type="Pfam" id="PF01098">
    <property type="entry name" value="FTSW_RODA_SPOVE"/>
    <property type="match status" value="1"/>
</dbReference>
<feature type="transmembrane region" description="Helical" evidence="6">
    <location>
        <begin position="175"/>
        <end position="195"/>
    </location>
</feature>
<dbReference type="GO" id="GO:0005886">
    <property type="term" value="C:plasma membrane"/>
    <property type="evidence" value="ECO:0007669"/>
    <property type="project" value="TreeGrafter"/>
</dbReference>
<feature type="transmembrane region" description="Helical" evidence="6">
    <location>
        <begin position="41"/>
        <end position="60"/>
    </location>
</feature>
<name>A0A923LLT5_9FIRM</name>
<accession>A0A923LLT5</accession>
<organism evidence="7 8">
    <name type="scientific">Roseburia zhanii</name>
    <dbReference type="NCBI Taxonomy" id="2763064"/>
    <lineage>
        <taxon>Bacteria</taxon>
        <taxon>Bacillati</taxon>
        <taxon>Bacillota</taxon>
        <taxon>Clostridia</taxon>
        <taxon>Lachnospirales</taxon>
        <taxon>Lachnospiraceae</taxon>
        <taxon>Roseburia</taxon>
    </lineage>
</organism>
<protein>
    <submittedName>
        <fullName evidence="7">Rod shape-determining protein RodA</fullName>
    </submittedName>
</protein>
<keyword evidence="5 6" id="KW-0472">Membrane</keyword>
<feature type="transmembrane region" description="Helical" evidence="6">
    <location>
        <begin position="127"/>
        <end position="146"/>
    </location>
</feature>
<evidence type="ECO:0000256" key="5">
    <source>
        <dbReference type="ARBA" id="ARBA00023136"/>
    </source>
</evidence>
<dbReference type="Proteomes" id="UP000606720">
    <property type="component" value="Unassembled WGS sequence"/>
</dbReference>
<feature type="transmembrane region" description="Helical" evidence="6">
    <location>
        <begin position="273"/>
        <end position="294"/>
    </location>
</feature>